<dbReference type="GeneID" id="78178688"/>
<evidence type="ECO:0000313" key="2">
    <source>
        <dbReference type="Proteomes" id="UP001460202"/>
    </source>
</evidence>
<keyword evidence="2" id="KW-1185">Reference proteome</keyword>
<organism evidence="1 2">
    <name type="scientific">Alistipes intestinihominis</name>
    <dbReference type="NCBI Taxonomy" id="3133172"/>
    <lineage>
        <taxon>Bacteria</taxon>
        <taxon>Pseudomonadati</taxon>
        <taxon>Bacteroidota</taxon>
        <taxon>Bacteroidia</taxon>
        <taxon>Bacteroidales</taxon>
        <taxon>Rikenellaceae</taxon>
        <taxon>Alistipes</taxon>
    </lineage>
</organism>
<reference evidence="1 2" key="1">
    <citation type="submission" date="2024-03" db="EMBL/GenBank/DDBJ databases">
        <title>Human intestinal bacterial collection.</title>
        <authorList>
            <person name="Pauvert C."/>
            <person name="Hitch T.C.A."/>
            <person name="Clavel T."/>
        </authorList>
    </citation>
    <scope>NUCLEOTIDE SEQUENCE [LARGE SCALE GENOMIC DNA]</scope>
    <source>
        <strain evidence="1 2">CLA-KB-H122</strain>
    </source>
</reference>
<accession>A0ABV1GYJ6</accession>
<protein>
    <submittedName>
        <fullName evidence="1">Uncharacterized protein</fullName>
    </submittedName>
</protein>
<proteinExistence type="predicted"/>
<evidence type="ECO:0000313" key="1">
    <source>
        <dbReference type="EMBL" id="MEQ2545481.1"/>
    </source>
</evidence>
<gene>
    <name evidence="1" type="ORF">WMO46_11050</name>
</gene>
<comment type="caution">
    <text evidence="1">The sequence shown here is derived from an EMBL/GenBank/DDBJ whole genome shotgun (WGS) entry which is preliminary data.</text>
</comment>
<dbReference type="Proteomes" id="UP001460202">
    <property type="component" value="Unassembled WGS sequence"/>
</dbReference>
<dbReference type="RefSeq" id="WP_129650207.1">
    <property type="nucleotide sequence ID" value="NZ_JBBMFL010000013.1"/>
</dbReference>
<name>A0ABV1GYJ6_9BACT</name>
<sequence>MGIIQGCFVKLKSNSEEIFRVCDITSTMMVDTLKSDGRREVHQLAELEEIEDPALLQELEGIFNDSI</sequence>
<dbReference type="EMBL" id="JBBMFL010000013">
    <property type="protein sequence ID" value="MEQ2545481.1"/>
    <property type="molecule type" value="Genomic_DNA"/>
</dbReference>